<feature type="repeat" description="ANK" evidence="3">
    <location>
        <begin position="1330"/>
        <end position="1362"/>
    </location>
</feature>
<feature type="region of interest" description="Disordered" evidence="4">
    <location>
        <begin position="1524"/>
        <end position="1545"/>
    </location>
</feature>
<evidence type="ECO:0000259" key="5">
    <source>
        <dbReference type="PROSITE" id="PS51205"/>
    </source>
</evidence>
<reference evidence="6" key="1">
    <citation type="submission" date="2021-01" db="EMBL/GenBank/DDBJ databases">
        <authorList>
            <person name="Corre E."/>
            <person name="Pelletier E."/>
            <person name="Niang G."/>
            <person name="Scheremetjew M."/>
            <person name="Finn R."/>
            <person name="Kale V."/>
            <person name="Holt S."/>
            <person name="Cochrane G."/>
            <person name="Meng A."/>
            <person name="Brown T."/>
            <person name="Cohen L."/>
        </authorList>
    </citation>
    <scope>NUCLEOTIDE SEQUENCE</scope>
    <source>
        <strain evidence="6">CCMP1510</strain>
    </source>
</reference>
<dbReference type="InterPro" id="IPR003123">
    <property type="entry name" value="VPS9"/>
</dbReference>
<dbReference type="PROSITE" id="PS50297">
    <property type="entry name" value="ANK_REP_REGION"/>
    <property type="match status" value="4"/>
</dbReference>
<dbReference type="PROSITE" id="PS51205">
    <property type="entry name" value="VPS9"/>
    <property type="match status" value="1"/>
</dbReference>
<dbReference type="SUPFAM" id="SSF109993">
    <property type="entry name" value="VPS9 domain"/>
    <property type="match status" value="1"/>
</dbReference>
<feature type="repeat" description="ANK" evidence="3">
    <location>
        <begin position="1753"/>
        <end position="1785"/>
    </location>
</feature>
<dbReference type="Gene3D" id="1.20.1050.80">
    <property type="entry name" value="VPS9 domain"/>
    <property type="match status" value="1"/>
</dbReference>
<dbReference type="SMART" id="SM00167">
    <property type="entry name" value="VPS9"/>
    <property type="match status" value="1"/>
</dbReference>
<evidence type="ECO:0000256" key="2">
    <source>
        <dbReference type="ARBA" id="ARBA00023043"/>
    </source>
</evidence>
<dbReference type="InterPro" id="IPR002110">
    <property type="entry name" value="Ankyrin_rpt"/>
</dbReference>
<keyword evidence="1" id="KW-0677">Repeat</keyword>
<feature type="region of interest" description="Disordered" evidence="4">
    <location>
        <begin position="1358"/>
        <end position="1383"/>
    </location>
</feature>
<evidence type="ECO:0000313" key="6">
    <source>
        <dbReference type="EMBL" id="CAE0360244.1"/>
    </source>
</evidence>
<evidence type="ECO:0000256" key="1">
    <source>
        <dbReference type="ARBA" id="ARBA00022737"/>
    </source>
</evidence>
<feature type="repeat" description="ANK" evidence="3">
    <location>
        <begin position="1473"/>
        <end position="1505"/>
    </location>
</feature>
<dbReference type="Pfam" id="PF02204">
    <property type="entry name" value="VPS9"/>
    <property type="match status" value="1"/>
</dbReference>
<dbReference type="Pfam" id="PF12796">
    <property type="entry name" value="Ank_2"/>
    <property type="match status" value="2"/>
</dbReference>
<feature type="region of interest" description="Disordered" evidence="4">
    <location>
        <begin position="1265"/>
        <end position="1287"/>
    </location>
</feature>
<dbReference type="EMBL" id="HBIJ01001310">
    <property type="protein sequence ID" value="CAE0360244.1"/>
    <property type="molecule type" value="Transcribed_RNA"/>
</dbReference>
<feature type="region of interest" description="Disordered" evidence="4">
    <location>
        <begin position="545"/>
        <end position="564"/>
    </location>
</feature>
<dbReference type="PANTHER" id="PTHR24166:SF48">
    <property type="entry name" value="PROTEIN VAPYRIN"/>
    <property type="match status" value="1"/>
</dbReference>
<feature type="compositionally biased region" description="Basic and acidic residues" evidence="4">
    <location>
        <begin position="1358"/>
        <end position="1373"/>
    </location>
</feature>
<dbReference type="Pfam" id="PF00023">
    <property type="entry name" value="Ank"/>
    <property type="match status" value="1"/>
</dbReference>
<keyword evidence="2 3" id="KW-0040">ANK repeat</keyword>
<protein>
    <recommendedName>
        <fullName evidence="5">VPS9 domain-containing protein</fullName>
    </recommendedName>
</protein>
<dbReference type="PANTHER" id="PTHR24166">
    <property type="entry name" value="ROLLING PEBBLES, ISOFORM B"/>
    <property type="match status" value="1"/>
</dbReference>
<dbReference type="PROSITE" id="PS50088">
    <property type="entry name" value="ANK_REPEAT"/>
    <property type="match status" value="4"/>
</dbReference>
<dbReference type="SUPFAM" id="SSF48403">
    <property type="entry name" value="Ankyrin repeat"/>
    <property type="match status" value="3"/>
</dbReference>
<accession>A0A7S3NHB6</accession>
<dbReference type="InterPro" id="IPR050889">
    <property type="entry name" value="Dendritic_Spine_Reg/Scaffold"/>
</dbReference>
<evidence type="ECO:0000256" key="4">
    <source>
        <dbReference type="SAM" id="MobiDB-lite"/>
    </source>
</evidence>
<feature type="region of interest" description="Disordered" evidence="4">
    <location>
        <begin position="262"/>
        <end position="291"/>
    </location>
</feature>
<feature type="compositionally biased region" description="Low complexity" evidence="4">
    <location>
        <begin position="1531"/>
        <end position="1543"/>
    </location>
</feature>
<dbReference type="Gene3D" id="1.25.40.20">
    <property type="entry name" value="Ankyrin repeat-containing domain"/>
    <property type="match status" value="6"/>
</dbReference>
<feature type="repeat" description="ANK" evidence="3">
    <location>
        <begin position="903"/>
        <end position="935"/>
    </location>
</feature>
<organism evidence="6">
    <name type="scientific">Aureoumbra lagunensis</name>
    <dbReference type="NCBI Taxonomy" id="44058"/>
    <lineage>
        <taxon>Eukaryota</taxon>
        <taxon>Sar</taxon>
        <taxon>Stramenopiles</taxon>
        <taxon>Ochrophyta</taxon>
        <taxon>Pelagophyceae</taxon>
        <taxon>Pelagomonadales</taxon>
        <taxon>Aureoumbra</taxon>
    </lineage>
</organism>
<sequence length="1812" mass="196245">MESRPGGLKSNEWRPETGGLDWRNTVVPFLPFLEFHEFQSLRDIGSMTLSMPFSPFFSLFLSKDSSQALNYNAKRGIKKYFETAWISDRVYQGRIRTIKYEMQTAQSRQAKIKEEQRCILKSDSLILEIRIQEERNDEDVVPHKGIAFVERWEVKEIRGYVKASTSVLWRAGPADFFDLAKQRFDAWSSAASERSYSEAVSTMLSDSIFGADVPVNRQDGNYARYLTYTAPIPPSRVDIASLVQEPPVESNEAIVEFAGLSSGGKGSSSRLAASGDSASDLGDEETQPLPPIGEELAEATPYDDRFTKLGATKPPWHLEKYIALYATETPGASVYAAGDMYSSDITPSKQRGVLRLARNLFRNSARVPGEIYELSCNAQRIGLQFAELHGGALVDGHDGITFVDPPGIGAALVSINGVRTAGLSFAASMALLEKAKRPINIAFVEATPDQLADSLGFFGDENNILNTTNNEQETIKRCKESDVDRAIADPAAIKLREQLDEFVHSFHKCDLRQLHKQANKKPGSMFWSAVDFAVRFLKDKGLLGGPRTIPPGRSRGGIASGSSRTEEKEASFWADVRRHIEKKIMARIFEAIMQASPEARNKGDEALSLHLARLRFLRLADLGVVTKIRSSSKNDEATPIDDAKEEQIPMQEERNTPVEEGAEWVVAQYELFEVAQSRTPSEALDRLASSVRFIASAVEACSNRGRPLAAYNAIGADELLPAITWTVIQANPPRLASMLWFIDEYARDDMLRAEYGYAYANLSAAVNFARETLVDVKPLEGLISKDDFDKGVKTAHLTQKAVDAALKKDARQLRLLLAAGADVSGPSVDQSTTPLVAAIESKEPECVAAALAYLASSSNNDTSSATSSVAAVEDRVAAATNNQSQAHIRSSQVDAPINRGSRQGMTALMVAAALGETDAVCGLLALGADPERVDARGRSAGHLARDAGYLDCAEALDCGSPTDPDFPDTNPLVYRALADVATTRGLLLRGADVNKTCGLLGCPPIVAAAAAGDVATLSALLSVPEVDVDACATSGPFAGQTALMRCVGIDATAADQHNSYRSNLAKQGKLKLPKAVLASNAASAQGQGFLRSFASNLLRGGGGGISTTDNASNLNNTKHKDELSTQSAIENTRQPLNNDRLGLRGFVMPSSADIQVAIACKLLKRGASRTKVDASGRNALRWAETSGGHARLVAVLRNDPRRDRIYDKARDRRSADVVALLEQGVDPDLACPEKAYTALVAAAYNDDVGLARLLISPPPQTVFFDDDDTDTTSSDNEKNGSWFSSKGTNRVVTSNALQRTKRMSPNSSKENRQQLLTRWRPANVNRRGRGGLTPLMYAAQRKSQALVTLLLRKGADREAQDDRGRRAIDHAEATSRALDGSDAATREQLRELLSVDPRKMLLVEAAARDDAAKVAALIAQGASPNECRRIHSTSGWHLELYTPLVAACAYDAQRAATALLDAPGTRLDLSNPQGLTPLMYAGYRGSSSLLLALLRAGADRYRRDRYGRTALDWAKRRAQADAETLKRVAKSSRSSSSDTSSTMDRSDRLAVPLLKWDPRRHTTQKCAANGEVDGVVALVKQGVDINHVERGQPHETALLACCAMRHLEVLSKLLTHPAIDINLADSRGVTALMTSAAAGFDDGVLNLLAAKADRYAATPQGRIAADYATEHGHTPLAALLRADPDRVSIHDAAQEGDVLTVDGLLRQRPSLLNDRRPSDGNSALLIAAASKRLKVVELLLKYPDISVDLTNARKETPLMHAAKAGALDIASRLLAKGASTRAKDIDGRNPTSWATQRSYSNMMLYLALLSVS</sequence>
<feature type="domain" description="VPS9" evidence="5">
    <location>
        <begin position="601"/>
        <end position="778"/>
    </location>
</feature>
<gene>
    <name evidence="6" type="ORF">ALAG00032_LOCUS974</name>
</gene>
<name>A0A7S3NHB6_9STRA</name>
<dbReference type="SMART" id="SM00248">
    <property type="entry name" value="ANK"/>
    <property type="match status" value="16"/>
</dbReference>
<dbReference type="InterPro" id="IPR036770">
    <property type="entry name" value="Ankyrin_rpt-contain_sf"/>
</dbReference>
<proteinExistence type="predicted"/>
<evidence type="ECO:0000256" key="3">
    <source>
        <dbReference type="PROSITE-ProRule" id="PRU00023"/>
    </source>
</evidence>
<dbReference type="InterPro" id="IPR037191">
    <property type="entry name" value="VPS9_dom_sf"/>
</dbReference>